<dbReference type="STRING" id="593907.Celgi_1292"/>
<evidence type="ECO:0000256" key="1">
    <source>
        <dbReference type="ARBA" id="ARBA00022612"/>
    </source>
</evidence>
<evidence type="ECO:0000313" key="5">
    <source>
        <dbReference type="Proteomes" id="UP000000485"/>
    </source>
</evidence>
<dbReference type="RefSeq" id="WP_013883330.1">
    <property type="nucleotide sequence ID" value="NC_015671.1"/>
</dbReference>
<dbReference type="eggNOG" id="COG4913">
    <property type="taxonomic scope" value="Bacteria"/>
</dbReference>
<proteinExistence type="predicted"/>
<dbReference type="OrthoDB" id="2183194at2"/>
<dbReference type="EMBL" id="CP002665">
    <property type="protein sequence ID" value="AEI11811.1"/>
    <property type="molecule type" value="Genomic_DNA"/>
</dbReference>
<accession>F8A2F4</accession>
<sequence length="1304" mass="134838">MADRTVSVQLNANVTGFRAQMTAAASSARQFGTQLGRSIQQNSAQIDTLANRVGALGAGLAGIAGLAVKKFADFDQAMSGVAATGEDARKSIDALRAAAMEAGERTVFSATEAANAITELAKANVSATDILSGGLDGALDLAAAGGIEVAKAAEIASQTMNQFNLEGDQATRIADVLAASAGKAAGEVGDFGLAMKYVGPVASQLGVSLEETSGTLALLAQNGILADSAGTGLRGVLMALTSPTAAAQKELDKYNISAFDAQGKFVGLESLAGQLQQRLGGLTEAERSAALGRMFGNEQITTARILYAEGADAIRDWTDQVDDQGYAAETAATKLDNLKGDIEALGGAFDTALIKTGESANGPLRDLVQGVTDVVNAYSSLPSGVQAATMAIVGGGGLVLLGVAGMAKLSVATVETIAAMQSLNLMSSTTAAAVSRNMGKAAKVAGGAALAIGGAFLAMSSRPDDAGKGTKELAADLGKVADGAAVVDSIFSRIDTENGAWGFFSGDNAVDDFSKFIDQASQTGWLQSLEKGFTGVTEGLADFFVGADIRTEWTKQYDTLQAFGDELGTLASTDLPSASAAFRELFEQAGGTAADGQQLLKLMPALKDELIGVADSSGLATDDATLLAIALGEVGPAAQGAAAATDENASAVDRLVAAQDAGTFAVDGYTDALKELVEQQREAAGVVLSTRDAQRSYQEAIDAAAAAAKENGNTLDSTTEKGRANAAALDAIAESGWDLIDSMRESGSSQEDLQAKVQKVRDQFLKQASAMGMSKSAAEDLADELGLIPESIDVQVAVDTTRATRYINDWLIKNDGQRIRVYVDAQGGREYRVPGTDVRFNATGGAILGPGTGTSDSIPAMLSNGEHVLTASDVEKAGGQGAIYRLRAAIQGGLLRFAAGGAVGDARRAVSSADAARDAAWRKYKSSGRDADMEAWTAARERWLAAVERLERLLDQRQEAIVDARRGDTMSDATSGLSGAYGLVDQLRGLAGNEDLSKSQRESFARRANQAEAAFKKLYGQADRIEERLAAARDRVQELSSIKASASSALQGGFGLSGMFGQKDAYGYDVPVTGRSILAGAKQYASKLRAFGSKLSAVQKKLGPASGVILQELIGLGVEQGTVAADGILSLSQREATELTTAFGDIKKYSDQAGEIVTRGFYNGGLSAAEGVVDGLERDADKIAKKIERLARQNADAIRRALGLDPLPRQISGSIGSSSATSAGVAVASAPRPMSPVAMPVPAASAGAGTFTDAQIDRMGDRMGNQLKEAWVQHPPRAIYAPDRREVGRLYQSGKIAYEGLGQR</sequence>
<dbReference type="Proteomes" id="UP000000485">
    <property type="component" value="Chromosome"/>
</dbReference>
<protein>
    <submittedName>
        <fullName evidence="4">Phage tail tape measure protein, TP901 family</fullName>
    </submittedName>
</protein>
<keyword evidence="1" id="KW-1188">Viral release from host cell</keyword>
<dbReference type="PANTHER" id="PTHR37813:SF1">
    <property type="entry name" value="FELS-2 PROPHAGE PROTEIN"/>
    <property type="match status" value="1"/>
</dbReference>
<feature type="domain" description="Phage tail tape measure protein" evidence="3">
    <location>
        <begin position="97"/>
        <end position="296"/>
    </location>
</feature>
<dbReference type="InterPro" id="IPR010090">
    <property type="entry name" value="Phage_tape_meas"/>
</dbReference>
<feature type="coiled-coil region" evidence="2">
    <location>
        <begin position="1008"/>
        <end position="1042"/>
    </location>
</feature>
<feature type="coiled-coil region" evidence="2">
    <location>
        <begin position="1173"/>
        <end position="1200"/>
    </location>
</feature>
<dbReference type="NCBIfam" id="TIGR01760">
    <property type="entry name" value="tape_meas_TP901"/>
    <property type="match status" value="1"/>
</dbReference>
<organism evidence="4 5">
    <name type="scientific">Cellulomonas gilvus (strain ATCC 13127 / NRRL B-14078)</name>
    <name type="common">Cellvibrio gilvus</name>
    <dbReference type="NCBI Taxonomy" id="593907"/>
    <lineage>
        <taxon>Bacteria</taxon>
        <taxon>Bacillati</taxon>
        <taxon>Actinomycetota</taxon>
        <taxon>Actinomycetes</taxon>
        <taxon>Micrococcales</taxon>
        <taxon>Cellulomonadaceae</taxon>
        <taxon>Cellulomonas</taxon>
    </lineage>
</organism>
<evidence type="ECO:0000259" key="3">
    <source>
        <dbReference type="Pfam" id="PF10145"/>
    </source>
</evidence>
<gene>
    <name evidence="4" type="ordered locus">Celgi_1292</name>
</gene>
<evidence type="ECO:0000256" key="2">
    <source>
        <dbReference type="SAM" id="Coils"/>
    </source>
</evidence>
<reference evidence="5" key="1">
    <citation type="submission" date="2011-04" db="EMBL/GenBank/DDBJ databases">
        <title>Complete sequence of Cellvibrio gilvus ATCC 13127.</title>
        <authorList>
            <person name="Lucas S."/>
            <person name="Han J."/>
            <person name="Lapidus A."/>
            <person name="Cheng J.-F."/>
            <person name="Goodwin L."/>
            <person name="Pitluck S."/>
            <person name="Peters L."/>
            <person name="Munk A."/>
            <person name="Detter J.C."/>
            <person name="Han C."/>
            <person name="Tapia R."/>
            <person name="Land M."/>
            <person name="Hauser L."/>
            <person name="Kyrpides N."/>
            <person name="Ivanova N."/>
            <person name="Ovchinnikova G."/>
            <person name="Pagani I."/>
            <person name="Mead D."/>
            <person name="Brumm P."/>
            <person name="Woyke T."/>
        </authorList>
    </citation>
    <scope>NUCLEOTIDE SEQUENCE [LARGE SCALE GENOMIC DNA]</scope>
    <source>
        <strain evidence="5">ATCC 13127 / NRRL B-14078</strain>
    </source>
</reference>
<dbReference type="eggNOG" id="COG5283">
    <property type="taxonomic scope" value="Bacteria"/>
</dbReference>
<keyword evidence="5" id="KW-1185">Reference proteome</keyword>
<keyword evidence="2" id="KW-0175">Coiled coil</keyword>
<name>F8A2F4_CELGA</name>
<dbReference type="HOGENOM" id="CLU_243267_0_0_11"/>
<dbReference type="KEGG" id="cga:Celgi_1292"/>
<evidence type="ECO:0000313" key="4">
    <source>
        <dbReference type="EMBL" id="AEI11811.1"/>
    </source>
</evidence>
<feature type="coiled-coil region" evidence="2">
    <location>
        <begin position="933"/>
        <end position="967"/>
    </location>
</feature>
<dbReference type="PANTHER" id="PTHR37813">
    <property type="entry name" value="FELS-2 PROPHAGE PROTEIN"/>
    <property type="match status" value="1"/>
</dbReference>
<dbReference type="eggNOG" id="COG1196">
    <property type="taxonomic scope" value="Bacteria"/>
</dbReference>
<dbReference type="Pfam" id="PF10145">
    <property type="entry name" value="PhageMin_Tail"/>
    <property type="match status" value="1"/>
</dbReference>